<dbReference type="Pfam" id="PF20329">
    <property type="entry name" value="DUF6624"/>
    <property type="match status" value="1"/>
</dbReference>
<evidence type="ECO:0000313" key="2">
    <source>
        <dbReference type="Proteomes" id="UP000184028"/>
    </source>
</evidence>
<dbReference type="Proteomes" id="UP000184028">
    <property type="component" value="Unassembled WGS sequence"/>
</dbReference>
<organism evidence="1 2">
    <name type="scientific">Flavobacterium chilense</name>
    <dbReference type="NCBI Taxonomy" id="946677"/>
    <lineage>
        <taxon>Bacteria</taxon>
        <taxon>Pseudomonadati</taxon>
        <taxon>Bacteroidota</taxon>
        <taxon>Flavobacteriia</taxon>
        <taxon>Flavobacteriales</taxon>
        <taxon>Flavobacteriaceae</taxon>
        <taxon>Flavobacterium</taxon>
    </lineage>
</organism>
<protein>
    <submittedName>
        <fullName evidence="1">Uncharacterized protein</fullName>
    </submittedName>
</protein>
<accession>A0A1M6ZQ24</accession>
<dbReference type="EMBL" id="FRBT01000001">
    <property type="protein sequence ID" value="SHL32534.1"/>
    <property type="molecule type" value="Genomic_DNA"/>
</dbReference>
<proteinExistence type="predicted"/>
<gene>
    <name evidence="1" type="ORF">SAMN05444484_1011114</name>
</gene>
<dbReference type="OrthoDB" id="2989458at2"/>
<sequence>MNYNIFAERIIELKNADLKLRESLIEKKELSDGYNKEIEKLHNKNAQLLNDIIDTIGYPTIDKVGTEASEAAWLIIQHSIGQPEFMKKCAEELKKAITKNKANPINLAYLTDRIAVFEDKPQLYGTQFDWDENGELSPNYFDDLTKVNQRRKQIGLPTLEDQIEIMRKRIAEENQSPSKDQEKRKQEIIEWRKKTGWIK</sequence>
<dbReference type="AlphaFoldDB" id="A0A1M6ZQ24"/>
<dbReference type="RefSeq" id="WP_068841088.1">
    <property type="nucleotide sequence ID" value="NZ_FRBT01000001.1"/>
</dbReference>
<reference evidence="2" key="1">
    <citation type="submission" date="2016-11" db="EMBL/GenBank/DDBJ databases">
        <authorList>
            <person name="Varghese N."/>
            <person name="Submissions S."/>
        </authorList>
    </citation>
    <scope>NUCLEOTIDE SEQUENCE [LARGE SCALE GENOMIC DNA]</scope>
    <source>
        <strain evidence="2">DSM 24724</strain>
    </source>
</reference>
<name>A0A1M6ZQ24_9FLAO</name>
<keyword evidence="2" id="KW-1185">Reference proteome</keyword>
<dbReference type="InterPro" id="IPR046732">
    <property type="entry name" value="DUF6624"/>
</dbReference>
<evidence type="ECO:0000313" key="1">
    <source>
        <dbReference type="EMBL" id="SHL32534.1"/>
    </source>
</evidence>